<dbReference type="GO" id="GO:0140672">
    <property type="term" value="C:ATAC complex"/>
    <property type="evidence" value="ECO:0007669"/>
    <property type="project" value="UniProtKB-ARBA"/>
</dbReference>
<dbReference type="Gene3D" id="1.10.10.10">
    <property type="entry name" value="Winged helix-like DNA-binding domain superfamily/Winged helix DNA-binding domain"/>
    <property type="match status" value="1"/>
</dbReference>
<dbReference type="GO" id="GO:0003682">
    <property type="term" value="F:chromatin binding"/>
    <property type="evidence" value="ECO:0007669"/>
    <property type="project" value="TreeGrafter"/>
</dbReference>
<dbReference type="PANTHER" id="PTHR12374:SF20">
    <property type="entry name" value="TRANSCRIPTIONAL ADAPTER 2-ALPHA"/>
    <property type="match status" value="1"/>
</dbReference>
<dbReference type="GO" id="GO:0006357">
    <property type="term" value="P:regulation of transcription by RNA polymerase II"/>
    <property type="evidence" value="ECO:0007669"/>
    <property type="project" value="TreeGrafter"/>
</dbReference>
<dbReference type="Gene3D" id="1.10.10.60">
    <property type="entry name" value="Homeodomain-like"/>
    <property type="match status" value="1"/>
</dbReference>
<dbReference type="GO" id="GO:0006338">
    <property type="term" value="P:chromatin remodeling"/>
    <property type="evidence" value="ECO:0007669"/>
    <property type="project" value="TreeGrafter"/>
</dbReference>
<dbReference type="GO" id="GO:0003713">
    <property type="term" value="F:transcription coactivator activity"/>
    <property type="evidence" value="ECO:0007669"/>
    <property type="project" value="TreeGrafter"/>
</dbReference>
<dbReference type="PROSITE" id="PS51293">
    <property type="entry name" value="SANT"/>
    <property type="match status" value="1"/>
</dbReference>
<comment type="subcellular location">
    <subcellularLocation>
        <location evidence="1">Nucleus</location>
    </subcellularLocation>
</comment>
<dbReference type="Pfam" id="PF22941">
    <property type="entry name" value="TADA2A-like_3rd"/>
    <property type="match status" value="1"/>
</dbReference>
<evidence type="ECO:0000256" key="2">
    <source>
        <dbReference type="ARBA" id="ARBA00022723"/>
    </source>
</evidence>
<organism evidence="8">
    <name type="scientific">Photinus pyralis</name>
    <name type="common">Common eastern firefly</name>
    <name type="synonym">Lampyris pyralis</name>
    <dbReference type="NCBI Taxonomy" id="7054"/>
    <lineage>
        <taxon>Eukaryota</taxon>
        <taxon>Metazoa</taxon>
        <taxon>Ecdysozoa</taxon>
        <taxon>Arthropoda</taxon>
        <taxon>Hexapoda</taxon>
        <taxon>Insecta</taxon>
        <taxon>Pterygota</taxon>
        <taxon>Neoptera</taxon>
        <taxon>Endopterygota</taxon>
        <taxon>Coleoptera</taxon>
        <taxon>Polyphaga</taxon>
        <taxon>Elateriformia</taxon>
        <taxon>Elateroidea</taxon>
        <taxon>Lampyridae</taxon>
        <taxon>Lampyrinae</taxon>
        <taxon>Photinus</taxon>
    </lineage>
</organism>
<evidence type="ECO:0000259" key="7">
    <source>
        <dbReference type="PROSITE" id="PS51293"/>
    </source>
</evidence>
<sequence length="442" mass="51794">MLIVHGSNFDVKNEECTRLAPVNTSCLCCNTELSAPYIVCVVCEVNICCMCFANGREFLNHKNNHEYSIFDDNFVLFEKSNWTAREELILLDTLLDYGNFSLVHRQLPNRSFKEIKEHYDEFYLNKKASNLLPSFIPVPLSSKHEIMPYRFHLNDIDDPPRHNPNSVGYHTMAGYNAARSDFELEYDSNAEDLIASLNFKNIDRSDPDYELMTDLQCAIISSYNRRLLERQRRKAIIRNHGLILIRKTIGWLHRYDATITRRVYGKMCRFMQFFSGMHFEYLMEGLHHAAVLKNEIFRLCEFHKKGITSIPSAHLYLHLRQRYEESFSDLKMFKNNIQLNWKVKHSVAASTLPINLKRRGVFSPLDVLGLPGYEKLTSKEKELCRNVRLVPMSYIEFRDILVNESRKGGHLKLQAARRLLKIDVNKTRRLYDFLVTEGYINK</sequence>
<keyword evidence="4" id="KW-0862">Zinc</keyword>
<dbReference type="GO" id="GO:0005634">
    <property type="term" value="C:nucleus"/>
    <property type="evidence" value="ECO:0007669"/>
    <property type="project" value="UniProtKB-SubCell"/>
</dbReference>
<evidence type="ECO:0000256" key="4">
    <source>
        <dbReference type="ARBA" id="ARBA00022833"/>
    </source>
</evidence>
<dbReference type="InterPro" id="IPR007526">
    <property type="entry name" value="SWIRM"/>
</dbReference>
<dbReference type="InterPro" id="IPR055141">
    <property type="entry name" value="TADA2A_B-like_dom"/>
</dbReference>
<dbReference type="PROSITE" id="PS50934">
    <property type="entry name" value="SWIRM"/>
    <property type="match status" value="1"/>
</dbReference>
<reference evidence="8" key="1">
    <citation type="journal article" date="2016" name="Sci. Rep.">
        <title>Molecular characterization of firefly nuptial gifts: a multi-omics approach sheds light on postcopulatory sexual selection.</title>
        <authorList>
            <person name="Al-Wathiqui N."/>
            <person name="Fallon T.R."/>
            <person name="South A."/>
            <person name="Weng J.K."/>
            <person name="Lewis S.M."/>
        </authorList>
    </citation>
    <scope>NUCLEOTIDE SEQUENCE</scope>
</reference>
<dbReference type="InterPro" id="IPR000433">
    <property type="entry name" value="Znf_ZZ"/>
</dbReference>
<evidence type="ECO:0000256" key="5">
    <source>
        <dbReference type="ARBA" id="ARBA00023242"/>
    </source>
</evidence>
<proteinExistence type="predicted"/>
<feature type="domain" description="SWIRM" evidence="6">
    <location>
        <begin position="356"/>
        <end position="442"/>
    </location>
</feature>
<keyword evidence="5" id="KW-0539">Nucleus</keyword>
<name>A0A1Y1LJI4_PHOPY</name>
<protein>
    <recommendedName>
        <fullName evidence="9">Transcriptional adapter</fullName>
    </recommendedName>
</protein>
<evidence type="ECO:0000259" key="6">
    <source>
        <dbReference type="PROSITE" id="PS50934"/>
    </source>
</evidence>
<evidence type="ECO:0008006" key="9">
    <source>
        <dbReference type="Google" id="ProtNLM"/>
    </source>
</evidence>
<dbReference type="FunFam" id="1.10.10.10:FF:000087">
    <property type="entry name" value="Transcriptional adapter 2"/>
    <property type="match status" value="1"/>
</dbReference>
<dbReference type="Pfam" id="PF25299">
    <property type="entry name" value="ZZ_ADA2"/>
    <property type="match status" value="1"/>
</dbReference>
<dbReference type="Pfam" id="PF04433">
    <property type="entry name" value="SWIRM"/>
    <property type="match status" value="1"/>
</dbReference>
<feature type="domain" description="SANT" evidence="7">
    <location>
        <begin position="78"/>
        <end position="127"/>
    </location>
</feature>
<dbReference type="AlphaFoldDB" id="A0A1Y1LJI4"/>
<dbReference type="CDD" id="cd00167">
    <property type="entry name" value="SANT"/>
    <property type="match status" value="1"/>
</dbReference>
<evidence type="ECO:0000313" key="8">
    <source>
        <dbReference type="EMBL" id="JAV73822.1"/>
    </source>
</evidence>
<keyword evidence="2" id="KW-0479">Metal-binding</keyword>
<accession>A0A1Y1LJI4</accession>
<evidence type="ECO:0000256" key="3">
    <source>
        <dbReference type="ARBA" id="ARBA00022771"/>
    </source>
</evidence>
<dbReference type="InterPro" id="IPR017884">
    <property type="entry name" value="SANT_dom"/>
</dbReference>
<dbReference type="InterPro" id="IPR009057">
    <property type="entry name" value="Homeodomain-like_sf"/>
</dbReference>
<dbReference type="InterPro" id="IPR001005">
    <property type="entry name" value="SANT/Myb"/>
</dbReference>
<dbReference type="SUPFAM" id="SSF46689">
    <property type="entry name" value="Homeodomain-like"/>
    <property type="match status" value="2"/>
</dbReference>
<evidence type="ECO:0000256" key="1">
    <source>
        <dbReference type="ARBA" id="ARBA00004123"/>
    </source>
</evidence>
<dbReference type="GO" id="GO:0008270">
    <property type="term" value="F:zinc ion binding"/>
    <property type="evidence" value="ECO:0007669"/>
    <property type="project" value="UniProtKB-KW"/>
</dbReference>
<dbReference type="EMBL" id="GEZM01054145">
    <property type="protein sequence ID" value="JAV73822.1"/>
    <property type="molecule type" value="Transcribed_RNA"/>
</dbReference>
<keyword evidence="3" id="KW-0863">Zinc-finger</keyword>
<dbReference type="InterPro" id="IPR036388">
    <property type="entry name" value="WH-like_DNA-bd_sf"/>
</dbReference>
<dbReference type="PANTHER" id="PTHR12374">
    <property type="entry name" value="TRANSCRIPTIONAL ADAPTOR 2 ADA2 -RELATED"/>
    <property type="match status" value="1"/>
</dbReference>